<evidence type="ECO:0000313" key="3">
    <source>
        <dbReference type="Proteomes" id="UP001066276"/>
    </source>
</evidence>
<dbReference type="EMBL" id="JANPWB010000014">
    <property type="protein sequence ID" value="KAJ1095834.1"/>
    <property type="molecule type" value="Genomic_DNA"/>
</dbReference>
<feature type="region of interest" description="Disordered" evidence="1">
    <location>
        <begin position="38"/>
        <end position="59"/>
    </location>
</feature>
<comment type="caution">
    <text evidence="2">The sequence shown here is derived from an EMBL/GenBank/DDBJ whole genome shotgun (WGS) entry which is preliminary data.</text>
</comment>
<sequence length="197" mass="20791">MGPGARRAALGGSCRLTEHGSQRTSTATVCLALHASGAQGKKQEQVETPAPSSLPKSGRYMPPRLLRLVECAHETELGSPVCERYAASFSTMDSSSLHPHHLGTGLYHLTAADGGAPHPPLSEIGALLNLAGKGKSGRGGEIQREGGGGRAVPCVRGGFPPLSEALSPWLGVSVCGRQWRRTQPRRYRGDPSWRQPA</sequence>
<reference evidence="2" key="1">
    <citation type="journal article" date="2022" name="bioRxiv">
        <title>Sequencing and chromosome-scale assembly of the giantPleurodeles waltlgenome.</title>
        <authorList>
            <person name="Brown T."/>
            <person name="Elewa A."/>
            <person name="Iarovenko S."/>
            <person name="Subramanian E."/>
            <person name="Araus A.J."/>
            <person name="Petzold A."/>
            <person name="Susuki M."/>
            <person name="Suzuki K.-i.T."/>
            <person name="Hayashi T."/>
            <person name="Toyoda A."/>
            <person name="Oliveira C."/>
            <person name="Osipova E."/>
            <person name="Leigh N.D."/>
            <person name="Simon A."/>
            <person name="Yun M.H."/>
        </authorList>
    </citation>
    <scope>NUCLEOTIDE SEQUENCE</scope>
    <source>
        <strain evidence="2">20211129_DDA</strain>
        <tissue evidence="2">Liver</tissue>
    </source>
</reference>
<dbReference type="Proteomes" id="UP001066276">
    <property type="component" value="Chromosome 10"/>
</dbReference>
<evidence type="ECO:0000313" key="2">
    <source>
        <dbReference type="EMBL" id="KAJ1095834.1"/>
    </source>
</evidence>
<name>A0AAV7LYE8_PLEWA</name>
<proteinExistence type="predicted"/>
<protein>
    <submittedName>
        <fullName evidence="2">Uncharacterized protein</fullName>
    </submittedName>
</protein>
<gene>
    <name evidence="2" type="ORF">NDU88_000984</name>
</gene>
<keyword evidence="3" id="KW-1185">Reference proteome</keyword>
<dbReference type="AlphaFoldDB" id="A0AAV7LYE8"/>
<organism evidence="2 3">
    <name type="scientific">Pleurodeles waltl</name>
    <name type="common">Iberian ribbed newt</name>
    <dbReference type="NCBI Taxonomy" id="8319"/>
    <lineage>
        <taxon>Eukaryota</taxon>
        <taxon>Metazoa</taxon>
        <taxon>Chordata</taxon>
        <taxon>Craniata</taxon>
        <taxon>Vertebrata</taxon>
        <taxon>Euteleostomi</taxon>
        <taxon>Amphibia</taxon>
        <taxon>Batrachia</taxon>
        <taxon>Caudata</taxon>
        <taxon>Salamandroidea</taxon>
        <taxon>Salamandridae</taxon>
        <taxon>Pleurodelinae</taxon>
        <taxon>Pleurodeles</taxon>
    </lineage>
</organism>
<evidence type="ECO:0000256" key="1">
    <source>
        <dbReference type="SAM" id="MobiDB-lite"/>
    </source>
</evidence>
<accession>A0AAV7LYE8</accession>